<keyword evidence="1" id="KW-0472">Membrane</keyword>
<dbReference type="AlphaFoldDB" id="A0A0A6VF61"/>
<keyword evidence="6" id="KW-1185">Reference proteome</keyword>
<protein>
    <submittedName>
        <fullName evidence="4">M23 family metallopeptidase</fullName>
    </submittedName>
    <submittedName>
        <fullName evidence="3">Peptidase M23</fullName>
    </submittedName>
</protein>
<dbReference type="PANTHER" id="PTHR21666">
    <property type="entry name" value="PEPTIDASE-RELATED"/>
    <property type="match status" value="1"/>
</dbReference>
<feature type="transmembrane region" description="Helical" evidence="1">
    <location>
        <begin position="59"/>
        <end position="77"/>
    </location>
</feature>
<comment type="caution">
    <text evidence="3">The sequence shown here is derived from an EMBL/GenBank/DDBJ whole genome shotgun (WGS) entry which is preliminary data.</text>
</comment>
<reference evidence="4 6" key="3">
    <citation type="submission" date="2020-03" db="EMBL/GenBank/DDBJ databases">
        <title>Bacillus aquiflavi sp. nov., isolated from yellow water of strong flavor Chinese baijiu in Yibin region of China.</title>
        <authorList>
            <person name="Xie J."/>
        </authorList>
    </citation>
    <scope>NUCLEOTIDE SEQUENCE [LARGE SCALE GENOMIC DNA]</scope>
    <source>
        <strain evidence="4 6">Gsoil 114</strain>
    </source>
</reference>
<evidence type="ECO:0000313" key="6">
    <source>
        <dbReference type="Proteomes" id="UP000476934"/>
    </source>
</evidence>
<sequence>MSNRADEIRKQIEKRRKTKKIPVTSIKEMMEPNVYEDESMIFESPPPKQTHPLFKKETILLKILISAVMVLAVAIIFKSTNPMLHKTKSVISQTMKQEYQFATVANWYEDKFGKPLAILPIKPEKEQSATVNKQSYALPVSGKILTNFSADGRGVMIETKSDSAVKAMNGGTVIFAGKKKNIGNTVIIQHSDSSESWYGNLASIDVKEYDQVKTGKQVGTVKNEENGDKGEFYFALKKGNGFIDPIQVIKFE</sequence>
<evidence type="ECO:0000313" key="5">
    <source>
        <dbReference type="Proteomes" id="UP000030588"/>
    </source>
</evidence>
<evidence type="ECO:0000259" key="2">
    <source>
        <dbReference type="Pfam" id="PF01551"/>
    </source>
</evidence>
<reference evidence="4 6" key="2">
    <citation type="submission" date="2020-02" db="EMBL/GenBank/DDBJ databases">
        <authorList>
            <person name="Feng H."/>
        </authorList>
    </citation>
    <scope>NUCLEOTIDE SEQUENCE [LARGE SCALE GENOMIC DNA]</scope>
    <source>
        <strain evidence="4 6">Gsoil 114</strain>
    </source>
</reference>
<evidence type="ECO:0000313" key="4">
    <source>
        <dbReference type="EMBL" id="NEY20435.1"/>
    </source>
</evidence>
<proteinExistence type="predicted"/>
<dbReference type="InterPro" id="IPR050570">
    <property type="entry name" value="Cell_wall_metabolism_enzyme"/>
</dbReference>
<dbReference type="GO" id="GO:0004222">
    <property type="term" value="F:metalloendopeptidase activity"/>
    <property type="evidence" value="ECO:0007669"/>
    <property type="project" value="TreeGrafter"/>
</dbReference>
<reference evidence="3 5" key="1">
    <citation type="submission" date="2014-10" db="EMBL/GenBank/DDBJ databases">
        <title>Draft genome of phytase producing Bacillus ginsengihumi strain M2.11.</title>
        <authorList>
            <person name="Toymentseva A."/>
            <person name="Boulygina E.A."/>
            <person name="Kazakov S.V."/>
            <person name="Kayumov I."/>
            <person name="Suleimanova A.D."/>
            <person name="Mardanova A.M."/>
            <person name="Maria S.N."/>
            <person name="Sergey M.Y."/>
            <person name="Sharipova M.R."/>
        </authorList>
    </citation>
    <scope>NUCLEOTIDE SEQUENCE [LARGE SCALE GENOMIC DNA]</scope>
    <source>
        <strain evidence="3 5">M2.11</strain>
    </source>
</reference>
<dbReference type="OrthoDB" id="2986589at2"/>
<dbReference type="EMBL" id="JAAIWK010000016">
    <property type="protein sequence ID" value="NEY20435.1"/>
    <property type="molecule type" value="Genomic_DNA"/>
</dbReference>
<evidence type="ECO:0000313" key="3">
    <source>
        <dbReference type="EMBL" id="KHD86875.1"/>
    </source>
</evidence>
<dbReference type="InterPro" id="IPR016047">
    <property type="entry name" value="M23ase_b-sheet_dom"/>
</dbReference>
<evidence type="ECO:0000256" key="1">
    <source>
        <dbReference type="SAM" id="Phobius"/>
    </source>
</evidence>
<organism evidence="3 5">
    <name type="scientific">Heyndrickxia ginsengihumi</name>
    <dbReference type="NCBI Taxonomy" id="363870"/>
    <lineage>
        <taxon>Bacteria</taxon>
        <taxon>Bacillati</taxon>
        <taxon>Bacillota</taxon>
        <taxon>Bacilli</taxon>
        <taxon>Bacillales</taxon>
        <taxon>Bacillaceae</taxon>
        <taxon>Heyndrickxia</taxon>
    </lineage>
</organism>
<dbReference type="PANTHER" id="PTHR21666:SF274">
    <property type="entry name" value="STAGE IV SPORULATION PROTEIN FA"/>
    <property type="match status" value="1"/>
</dbReference>
<dbReference type="EMBL" id="JRUN01000001">
    <property type="protein sequence ID" value="KHD86875.1"/>
    <property type="molecule type" value="Genomic_DNA"/>
</dbReference>
<dbReference type="CDD" id="cd12797">
    <property type="entry name" value="M23_peptidase"/>
    <property type="match status" value="1"/>
</dbReference>
<dbReference type="Gene3D" id="2.70.70.10">
    <property type="entry name" value="Glucose Permease (Domain IIA)"/>
    <property type="match status" value="1"/>
</dbReference>
<dbReference type="Pfam" id="PF01551">
    <property type="entry name" value="Peptidase_M23"/>
    <property type="match status" value="1"/>
</dbReference>
<dbReference type="SUPFAM" id="SSF51261">
    <property type="entry name" value="Duplicated hybrid motif"/>
    <property type="match status" value="1"/>
</dbReference>
<dbReference type="STRING" id="363870.NG54_00385"/>
<gene>
    <name evidence="4" type="ORF">G4D61_10750</name>
    <name evidence="3" type="ORF">NG54_00385</name>
</gene>
<accession>A0A0A6VF61</accession>
<dbReference type="Proteomes" id="UP000476934">
    <property type="component" value="Unassembled WGS sequence"/>
</dbReference>
<feature type="domain" description="M23ase beta-sheet core" evidence="2">
    <location>
        <begin position="153"/>
        <end position="245"/>
    </location>
</feature>
<dbReference type="RefSeq" id="WP_025728388.1">
    <property type="nucleotide sequence ID" value="NZ_JAAIWK010000016.1"/>
</dbReference>
<dbReference type="InterPro" id="IPR011055">
    <property type="entry name" value="Dup_hybrid_motif"/>
</dbReference>
<keyword evidence="1" id="KW-0812">Transmembrane</keyword>
<name>A0A0A6VF61_9BACI</name>
<dbReference type="Proteomes" id="UP000030588">
    <property type="component" value="Unassembled WGS sequence"/>
</dbReference>
<keyword evidence="1" id="KW-1133">Transmembrane helix</keyword>